<keyword evidence="3" id="KW-1185">Reference proteome</keyword>
<organism evidence="2 3">
    <name type="scientific">Carnegiea gigantea</name>
    <dbReference type="NCBI Taxonomy" id="171969"/>
    <lineage>
        <taxon>Eukaryota</taxon>
        <taxon>Viridiplantae</taxon>
        <taxon>Streptophyta</taxon>
        <taxon>Embryophyta</taxon>
        <taxon>Tracheophyta</taxon>
        <taxon>Spermatophyta</taxon>
        <taxon>Magnoliopsida</taxon>
        <taxon>eudicotyledons</taxon>
        <taxon>Gunneridae</taxon>
        <taxon>Pentapetalae</taxon>
        <taxon>Caryophyllales</taxon>
        <taxon>Cactineae</taxon>
        <taxon>Cactaceae</taxon>
        <taxon>Cactoideae</taxon>
        <taxon>Echinocereeae</taxon>
        <taxon>Carnegiea</taxon>
    </lineage>
</organism>
<evidence type="ECO:0000313" key="3">
    <source>
        <dbReference type="Proteomes" id="UP001153076"/>
    </source>
</evidence>
<evidence type="ECO:0000256" key="1">
    <source>
        <dbReference type="SAM" id="MobiDB-lite"/>
    </source>
</evidence>
<name>A0A9Q1GQY7_9CARY</name>
<feature type="region of interest" description="Disordered" evidence="1">
    <location>
        <begin position="334"/>
        <end position="378"/>
    </location>
</feature>
<sequence>MILGKLALWLLQNFDTCSYSLPLAHGRMRVTEHDVHMTLCLLKGPLEVDAASVPDIKRWINGEIKYRARQEFLIGFGRGYFEDTLDKMTITDKEKEVNEEKLRGKNDEDEAKAKDEIGVSKLKKAGTLTGPYHWEGFLMEIDAIEKHFVGSRDMVDDFPKFTPPSFTLGVSQEEKETLPEGVVIADSKPDILTVKVQVVNCDVRDILMRCTKSSTQCSSTPLPPGTFLVEDNQVFVGRSMMRIAEPDLEIQDVQRTTNANKGKAVVVEAPKRKSEEEVEAIKKHCEETDKKKKTNKTLRKKAKRVKYFEEVGKDDEFVQKCAEKEKVKESLVGKMEEKKMENVVEKASSKHPGIEESPKKPQQEEETLEESPSKSNKK</sequence>
<evidence type="ECO:0000313" key="2">
    <source>
        <dbReference type="EMBL" id="KAJ8423852.1"/>
    </source>
</evidence>
<dbReference type="EMBL" id="JAKOGI010001849">
    <property type="protein sequence ID" value="KAJ8423852.1"/>
    <property type="molecule type" value="Genomic_DNA"/>
</dbReference>
<proteinExistence type="predicted"/>
<protein>
    <submittedName>
        <fullName evidence="2">Uncharacterized protein</fullName>
    </submittedName>
</protein>
<comment type="caution">
    <text evidence="2">The sequence shown here is derived from an EMBL/GenBank/DDBJ whole genome shotgun (WGS) entry which is preliminary data.</text>
</comment>
<reference evidence="2" key="1">
    <citation type="submission" date="2022-04" db="EMBL/GenBank/DDBJ databases">
        <title>Carnegiea gigantea Genome sequencing and assembly v2.</title>
        <authorList>
            <person name="Copetti D."/>
            <person name="Sanderson M.J."/>
            <person name="Burquez A."/>
            <person name="Wojciechowski M.F."/>
        </authorList>
    </citation>
    <scope>NUCLEOTIDE SEQUENCE</scope>
    <source>
        <strain evidence="2">SGP5-SGP5p</strain>
        <tissue evidence="2">Aerial part</tissue>
    </source>
</reference>
<gene>
    <name evidence="2" type="ORF">Cgig2_024098</name>
</gene>
<dbReference type="Proteomes" id="UP001153076">
    <property type="component" value="Unassembled WGS sequence"/>
</dbReference>
<feature type="compositionally biased region" description="Basic and acidic residues" evidence="1">
    <location>
        <begin position="334"/>
        <end position="363"/>
    </location>
</feature>
<accession>A0A9Q1GQY7</accession>
<dbReference type="AlphaFoldDB" id="A0A9Q1GQY7"/>